<evidence type="ECO:0000313" key="2">
    <source>
        <dbReference type="Ensembl" id="ENSSTOP00000029418.1"/>
    </source>
</evidence>
<dbReference type="GO" id="GO:0036297">
    <property type="term" value="P:interstrand cross-link repair"/>
    <property type="evidence" value="ECO:0007669"/>
    <property type="project" value="InterPro"/>
</dbReference>
<dbReference type="Pfam" id="PF02106">
    <property type="entry name" value="Fanconi_C"/>
    <property type="match status" value="1"/>
</dbReference>
<dbReference type="EMBL" id="AGTP01079856">
    <property type="status" value="NOT_ANNOTATED_CDS"/>
    <property type="molecule type" value="Genomic_DNA"/>
</dbReference>
<keyword evidence="1" id="KW-0963">Cytoplasm</keyword>
<organism evidence="2 3">
    <name type="scientific">Ictidomys tridecemlineatus</name>
    <name type="common">Thirteen-lined ground squirrel</name>
    <name type="synonym">Spermophilus tridecemlineatus</name>
    <dbReference type="NCBI Taxonomy" id="43179"/>
    <lineage>
        <taxon>Eukaryota</taxon>
        <taxon>Metazoa</taxon>
        <taxon>Chordata</taxon>
        <taxon>Craniata</taxon>
        <taxon>Vertebrata</taxon>
        <taxon>Euteleostomi</taxon>
        <taxon>Mammalia</taxon>
        <taxon>Eutheria</taxon>
        <taxon>Euarchontoglires</taxon>
        <taxon>Glires</taxon>
        <taxon>Rodentia</taxon>
        <taxon>Sciuromorpha</taxon>
        <taxon>Sciuridae</taxon>
        <taxon>Xerinae</taxon>
        <taxon>Marmotini</taxon>
        <taxon>Ictidomys</taxon>
    </lineage>
</organism>
<comment type="function">
    <text evidence="1">DNA repair protein that may operate in a postreplication repair or a cell cycle checkpoint function. May be implicated in interstrand DNA cross-link repair and in the maintenance of normal chromosome stability. Upon IFNG induction, may facilitate STAT1 activation by recruiting STAT1 to IFNGR1.</text>
</comment>
<keyword evidence="1" id="KW-0539">Nucleus</keyword>
<keyword evidence="1" id="KW-0227">DNA damage</keyword>
<dbReference type="EMBL" id="AGTP01079854">
    <property type="status" value="NOT_ANNOTATED_CDS"/>
    <property type="molecule type" value="Genomic_DNA"/>
</dbReference>
<accession>A0A287D7A7</accession>
<dbReference type="Ensembl" id="ENSSTOT00000035121.1">
    <property type="protein sequence ID" value="ENSSTOP00000029418.1"/>
    <property type="gene ID" value="ENSSTOG00000006342.3"/>
</dbReference>
<dbReference type="InterPro" id="IPR000686">
    <property type="entry name" value="FANCC"/>
</dbReference>
<sequence>MLGKRLEKGRADRVVAGVEPDPTCAQSLQCCQAAVERRPIPLSDMAQGYGDLASDCQFWLQKLSGWNQACTLETQQDTCLHLPRFQEFLRQIYEALKEADPTVIMERFPTIRQLLAKTCQNPFILAYDESQKIVIWCLCCLINKEPQSSAETRLNSWVRGLLLHILSAFRFDVKEVGPFTQCLGYEPVDYYPGLLKNMVASLVSELREGHLNGWNTQRRMAPERLMSLSRICVPLVTLPDCQPLVEALLTYHGQAPQEVLWPELFDAINEAFLLKKISLPVAAVTILWLQHLPSLERAVLHLFEKLVSSERHRLREIECFIKDLSLPQAACHPAVFRIVDEMFRCALLETDGAPEVLAALQVFTRCFLEARDKENKQLRFAFKAYFPHAPASLATVLSQLPEGLPQGRWFQRLQLISQQLREAVDGQPQGSHGGPLQSWFLLAHFGGWADVAAEQLLRSDMDPPAALLWLLAFYHGPQEGAQQRARTMVQAEAVLRGLRELSGSARLSARDLQALGESSPGDPRSPACTQLIRQLLLNFLLWAPRGRTIAREAMAFLAPTHDVTREVIGFLDQTLYRW</sequence>
<gene>
    <name evidence="2" type="primary">FANCC</name>
</gene>
<dbReference type="Proteomes" id="UP000005215">
    <property type="component" value="Unassembled WGS sequence"/>
</dbReference>
<evidence type="ECO:0000313" key="3">
    <source>
        <dbReference type="Proteomes" id="UP000005215"/>
    </source>
</evidence>
<dbReference type="EMBL" id="AGTP01079855">
    <property type="status" value="NOT_ANNOTATED_CDS"/>
    <property type="molecule type" value="Genomic_DNA"/>
</dbReference>
<comment type="subcellular location">
    <subcellularLocation>
        <location evidence="1">Nucleus</location>
    </subcellularLocation>
</comment>
<reference evidence="3" key="1">
    <citation type="submission" date="2011-11" db="EMBL/GenBank/DDBJ databases">
        <title>The Draft Genome of Spermophilus tridecemlineatus.</title>
        <authorList>
            <consortium name="The Broad Institute Genome Assembly &amp; Analysis Group"/>
            <consortium name="Computational R&amp;D Group"/>
            <consortium name="and Sequencing Platform"/>
            <person name="Di Palma F."/>
            <person name="Alfoldi J."/>
            <person name="Johnson J."/>
            <person name="Berlin A."/>
            <person name="Gnerre S."/>
            <person name="Jaffe D."/>
            <person name="MacCallum I."/>
            <person name="Young S."/>
            <person name="Walker B.J."/>
            <person name="Lindblad-Toh K."/>
        </authorList>
    </citation>
    <scope>NUCLEOTIDE SEQUENCE [LARGE SCALE GENOMIC DNA]</scope>
</reference>
<reference evidence="2" key="2">
    <citation type="submission" date="2025-05" db="UniProtKB">
        <authorList>
            <consortium name="Ensembl"/>
        </authorList>
    </citation>
    <scope>IDENTIFICATION</scope>
</reference>
<dbReference type="GO" id="GO:0034599">
    <property type="term" value="P:cellular response to oxidative stress"/>
    <property type="evidence" value="ECO:0007669"/>
    <property type="project" value="TreeGrafter"/>
</dbReference>
<dbReference type="GO" id="GO:0005829">
    <property type="term" value="C:cytosol"/>
    <property type="evidence" value="ECO:0007669"/>
    <property type="project" value="Ensembl"/>
</dbReference>
<keyword evidence="1" id="KW-0234">DNA repair</keyword>
<proteinExistence type="predicted"/>
<keyword evidence="3" id="KW-1185">Reference proteome</keyword>
<dbReference type="AlphaFoldDB" id="A0A287D7A7"/>
<dbReference type="eggNOG" id="ENOG502QSB8">
    <property type="taxonomic scope" value="Eukaryota"/>
</dbReference>
<protein>
    <recommendedName>
        <fullName evidence="1">Fanconi anemia group C protein homolog</fullName>
        <shortName evidence="1">Protein FACC</shortName>
    </recommendedName>
</protein>
<dbReference type="GO" id="GO:0006289">
    <property type="term" value="P:nucleotide-excision repair"/>
    <property type="evidence" value="ECO:0007669"/>
    <property type="project" value="TreeGrafter"/>
</dbReference>
<dbReference type="PIRSF" id="PIRSF018417">
    <property type="entry name" value="FACC_protein"/>
    <property type="match status" value="1"/>
</dbReference>
<evidence type="ECO:0000256" key="1">
    <source>
        <dbReference type="PIRNR" id="PIRNR018417"/>
    </source>
</evidence>
<name>A0A287D7A7_ICTTR</name>
<dbReference type="PANTHER" id="PTHR16798:SF0">
    <property type="entry name" value="FANCONI ANEMIA GROUP C PROTEIN"/>
    <property type="match status" value="1"/>
</dbReference>
<dbReference type="GeneTree" id="ENSGT00390000016390"/>
<comment type="subunit">
    <text evidence="1">Belongs to the multisubunit FA complex composed of FANCA, FANCB, FANCC, FANCE, FANCF, FANCG, FANCL/PHF9 and FANCM. This complex may also include HSP70.</text>
</comment>
<dbReference type="PRINTS" id="PR00494">
    <property type="entry name" value="FANCONICGENE"/>
</dbReference>
<dbReference type="GO" id="GO:0000785">
    <property type="term" value="C:chromatin"/>
    <property type="evidence" value="ECO:0007669"/>
    <property type="project" value="Ensembl"/>
</dbReference>
<dbReference type="EMBL" id="AGTP01079857">
    <property type="status" value="NOT_ANNOTATED_CDS"/>
    <property type="molecule type" value="Genomic_DNA"/>
</dbReference>
<dbReference type="STRING" id="43179.ENSSTOP00000032414"/>
<dbReference type="GO" id="GO:0043240">
    <property type="term" value="C:Fanconi anaemia nuclear complex"/>
    <property type="evidence" value="ECO:0007669"/>
    <property type="project" value="UniProtKB-UniRule"/>
</dbReference>
<dbReference type="PANTHER" id="PTHR16798">
    <property type="entry name" value="FANCONI ANEMIA GROUP C PROTEIN FANCC"/>
    <property type="match status" value="1"/>
</dbReference>
<dbReference type="Ensembl" id="ENSSTOT00000038458.1">
    <property type="protein sequence ID" value="ENSSTOP00000032414.1"/>
    <property type="gene ID" value="ENSSTOG00000006342.3"/>
</dbReference>